<feature type="transmembrane region" description="Helical" evidence="1">
    <location>
        <begin position="65"/>
        <end position="82"/>
    </location>
</feature>
<feature type="transmembrane region" description="Helical" evidence="1">
    <location>
        <begin position="38"/>
        <end position="59"/>
    </location>
</feature>
<dbReference type="EMBL" id="BAAACG010000010">
    <property type="protein sequence ID" value="GAA0741225.1"/>
    <property type="molecule type" value="Genomic_DNA"/>
</dbReference>
<protein>
    <submittedName>
        <fullName evidence="2">Uncharacterized protein</fullName>
    </submittedName>
</protein>
<dbReference type="Proteomes" id="UP001501510">
    <property type="component" value="Unassembled WGS sequence"/>
</dbReference>
<keyword evidence="1" id="KW-0472">Membrane</keyword>
<dbReference type="RefSeq" id="WP_343761646.1">
    <property type="nucleotide sequence ID" value="NZ_BAAACG010000010.1"/>
</dbReference>
<evidence type="ECO:0000313" key="3">
    <source>
        <dbReference type="Proteomes" id="UP001501510"/>
    </source>
</evidence>
<reference evidence="2 3" key="1">
    <citation type="journal article" date="2019" name="Int. J. Syst. Evol. Microbiol.">
        <title>The Global Catalogue of Microorganisms (GCM) 10K type strain sequencing project: providing services to taxonomists for standard genome sequencing and annotation.</title>
        <authorList>
            <consortium name="The Broad Institute Genomics Platform"/>
            <consortium name="The Broad Institute Genome Sequencing Center for Infectious Disease"/>
            <person name="Wu L."/>
            <person name="Ma J."/>
        </authorList>
    </citation>
    <scope>NUCLEOTIDE SEQUENCE [LARGE SCALE GENOMIC DNA]</scope>
    <source>
        <strain evidence="2 3">JCM 1407</strain>
    </source>
</reference>
<name>A0ABN1JJM6_9CLOT</name>
<organism evidence="2 3">
    <name type="scientific">Clostridium oceanicum</name>
    <dbReference type="NCBI Taxonomy" id="1543"/>
    <lineage>
        <taxon>Bacteria</taxon>
        <taxon>Bacillati</taxon>
        <taxon>Bacillota</taxon>
        <taxon>Clostridia</taxon>
        <taxon>Eubacteriales</taxon>
        <taxon>Clostridiaceae</taxon>
        <taxon>Clostridium</taxon>
    </lineage>
</organism>
<sequence>MDLTLAYKSILILASVLVYAFVYRKLDSKLIGTNNQSVKSLIFCLICAVPFSIFMKNVFVSSGFNVNPTFIILICVAITSSLRRSTIEFSKGKC</sequence>
<accession>A0ABN1JJM6</accession>
<keyword evidence="1" id="KW-1133">Transmembrane helix</keyword>
<evidence type="ECO:0000313" key="2">
    <source>
        <dbReference type="EMBL" id="GAA0741225.1"/>
    </source>
</evidence>
<proteinExistence type="predicted"/>
<comment type="caution">
    <text evidence="2">The sequence shown here is derived from an EMBL/GenBank/DDBJ whole genome shotgun (WGS) entry which is preliminary data.</text>
</comment>
<gene>
    <name evidence="2" type="ORF">GCM10008906_22120</name>
</gene>
<evidence type="ECO:0000256" key="1">
    <source>
        <dbReference type="SAM" id="Phobius"/>
    </source>
</evidence>
<keyword evidence="3" id="KW-1185">Reference proteome</keyword>
<keyword evidence="1" id="KW-0812">Transmembrane</keyword>
<feature type="transmembrane region" description="Helical" evidence="1">
    <location>
        <begin position="6"/>
        <end position="26"/>
    </location>
</feature>